<reference evidence="1 2" key="1">
    <citation type="submission" date="2019-12" db="EMBL/GenBank/DDBJ databases">
        <authorList>
            <person name="Alioto T."/>
            <person name="Alioto T."/>
            <person name="Gomez Garrido J."/>
        </authorList>
    </citation>
    <scope>NUCLEOTIDE SEQUENCE [LARGE SCALE GENOMIC DNA]</scope>
</reference>
<comment type="caution">
    <text evidence="1">The sequence shown here is derived from an EMBL/GenBank/DDBJ whole genome shotgun (WGS) entry which is preliminary data.</text>
</comment>
<evidence type="ECO:0000313" key="2">
    <source>
        <dbReference type="Proteomes" id="UP000594638"/>
    </source>
</evidence>
<accession>A0A8S0PGP4</accession>
<dbReference type="EMBL" id="CACTIH010000024">
    <property type="protein sequence ID" value="CAA2935307.1"/>
    <property type="molecule type" value="Genomic_DNA"/>
</dbReference>
<name>A0A8S0PGP4_OLEEU</name>
<organism evidence="1 2">
    <name type="scientific">Olea europaea subsp. europaea</name>
    <dbReference type="NCBI Taxonomy" id="158383"/>
    <lineage>
        <taxon>Eukaryota</taxon>
        <taxon>Viridiplantae</taxon>
        <taxon>Streptophyta</taxon>
        <taxon>Embryophyta</taxon>
        <taxon>Tracheophyta</taxon>
        <taxon>Spermatophyta</taxon>
        <taxon>Magnoliopsida</taxon>
        <taxon>eudicotyledons</taxon>
        <taxon>Gunneridae</taxon>
        <taxon>Pentapetalae</taxon>
        <taxon>asterids</taxon>
        <taxon>lamiids</taxon>
        <taxon>Lamiales</taxon>
        <taxon>Oleaceae</taxon>
        <taxon>Oleeae</taxon>
        <taxon>Olea</taxon>
    </lineage>
</organism>
<keyword evidence="2" id="KW-1185">Reference proteome</keyword>
<protein>
    <submittedName>
        <fullName evidence="1">Uncharacterized protein</fullName>
    </submittedName>
</protein>
<dbReference type="Proteomes" id="UP000594638">
    <property type="component" value="Unassembled WGS sequence"/>
</dbReference>
<evidence type="ECO:0000313" key="1">
    <source>
        <dbReference type="EMBL" id="CAA2935307.1"/>
    </source>
</evidence>
<dbReference type="AlphaFoldDB" id="A0A8S0PGP4"/>
<gene>
    <name evidence="1" type="ORF">OLEA9_A049131</name>
</gene>
<proteinExistence type="predicted"/>
<sequence length="108" mass="12555">MAKFRFKKPYTRMVLTPILANPPSPIPKLRHRLLVLLKTNKYMVPYDVNQNLTPTNSKATTTKFPPQFLAPASTVTVAYHHHYLLLIMANKMHIWVLTNLSQSGRKWR</sequence>
<dbReference type="Gramene" id="OE9A049131T1">
    <property type="protein sequence ID" value="OE9A049131C1"/>
    <property type="gene ID" value="OE9A049131"/>
</dbReference>